<dbReference type="OrthoDB" id="9784230at2"/>
<accession>A0A229NXU4</accession>
<keyword evidence="5" id="KW-0472">Membrane</keyword>
<evidence type="ECO:0000256" key="6">
    <source>
        <dbReference type="ARBA" id="ARBA00023288"/>
    </source>
</evidence>
<dbReference type="Proteomes" id="UP000215145">
    <property type="component" value="Unassembled WGS sequence"/>
</dbReference>
<keyword evidence="4" id="KW-0732">Signal</keyword>
<feature type="domain" description="ABC transporter substrate-binding protein PnrA-like" evidence="7">
    <location>
        <begin position="58"/>
        <end position="352"/>
    </location>
</feature>
<keyword evidence="3" id="KW-1003">Cell membrane</keyword>
<evidence type="ECO:0000313" key="9">
    <source>
        <dbReference type="Proteomes" id="UP000215145"/>
    </source>
</evidence>
<dbReference type="PANTHER" id="PTHR34296">
    <property type="entry name" value="TRANSCRIPTIONAL ACTIVATOR PROTEIN MED"/>
    <property type="match status" value="1"/>
</dbReference>
<keyword evidence="9" id="KW-1185">Reference proteome</keyword>
<dbReference type="SUPFAM" id="SSF53822">
    <property type="entry name" value="Periplasmic binding protein-like I"/>
    <property type="match status" value="1"/>
</dbReference>
<reference evidence="8 9" key="1">
    <citation type="submission" date="2017-07" db="EMBL/GenBank/DDBJ databases">
        <title>Paenibacillus herberti R33 genome sequencing and assembly.</title>
        <authorList>
            <person name="Su W."/>
        </authorList>
    </citation>
    <scope>NUCLEOTIDE SEQUENCE [LARGE SCALE GENOMIC DNA]</scope>
    <source>
        <strain evidence="8 9">R33</strain>
    </source>
</reference>
<dbReference type="PROSITE" id="PS51257">
    <property type="entry name" value="PROKAR_LIPOPROTEIN"/>
    <property type="match status" value="1"/>
</dbReference>
<dbReference type="AlphaFoldDB" id="A0A229NXU4"/>
<dbReference type="CDD" id="cd06354">
    <property type="entry name" value="PBP1_PrnA-like"/>
    <property type="match status" value="1"/>
</dbReference>
<dbReference type="EMBL" id="NMUQ01000002">
    <property type="protein sequence ID" value="OXM14584.1"/>
    <property type="molecule type" value="Genomic_DNA"/>
</dbReference>
<proteinExistence type="inferred from homology"/>
<evidence type="ECO:0000256" key="3">
    <source>
        <dbReference type="ARBA" id="ARBA00022475"/>
    </source>
</evidence>
<dbReference type="Pfam" id="PF02608">
    <property type="entry name" value="Bmp"/>
    <property type="match status" value="1"/>
</dbReference>
<comment type="caution">
    <text evidence="8">The sequence shown here is derived from an EMBL/GenBank/DDBJ whole genome shotgun (WGS) entry which is preliminary data.</text>
</comment>
<dbReference type="InterPro" id="IPR050957">
    <property type="entry name" value="BMP_lipoprotein"/>
</dbReference>
<comment type="subcellular location">
    <subcellularLocation>
        <location evidence="1">Cell membrane</location>
        <topology evidence="1">Lipid-anchor</topology>
    </subcellularLocation>
</comment>
<organism evidence="8 9">
    <name type="scientific">Paenibacillus herberti</name>
    <dbReference type="NCBI Taxonomy" id="1619309"/>
    <lineage>
        <taxon>Bacteria</taxon>
        <taxon>Bacillati</taxon>
        <taxon>Bacillota</taxon>
        <taxon>Bacilli</taxon>
        <taxon>Bacillales</taxon>
        <taxon>Paenibacillaceae</taxon>
        <taxon>Paenibacillus</taxon>
    </lineage>
</organism>
<keyword evidence="6" id="KW-0449">Lipoprotein</keyword>
<dbReference type="PANTHER" id="PTHR34296:SF2">
    <property type="entry name" value="ABC TRANSPORTER GUANOSINE-BINDING PROTEIN NUPN"/>
    <property type="match status" value="1"/>
</dbReference>
<comment type="similarity">
    <text evidence="2">Belongs to the BMP lipoprotein family.</text>
</comment>
<evidence type="ECO:0000256" key="2">
    <source>
        <dbReference type="ARBA" id="ARBA00008610"/>
    </source>
</evidence>
<evidence type="ECO:0000256" key="5">
    <source>
        <dbReference type="ARBA" id="ARBA00023136"/>
    </source>
</evidence>
<sequence>MKWTSKPTHVLSVSALALMLVVTGCGSKSNNAEGNTGGAANTENAVTSDNSGKDFKIGMVTDGGGVNDKSFNQSAWEGLQKLQKETGAEVKPLESKGESDFEPNLNQMVKAGYNLTWGMGFMMNKALTTVAKQNPDAKLASIDSEVDAPNVASVMFAENEGSFLVGVVAALTTKTNKVGFIGGVEGDLIKRFETGFVEGVKAANPDVKVEISYVGDFTKPDLGKAAAATLYNNGVDIIYHAAGGSGNGLFTEAKDRVSKGEKVWVIGVDKDQSIEFGNDITLTSMVKRVDEAVIIVSKELIDGKFEGGKTRLLTLKDGAVGLPENNPNVSEEIMAKVKEYEAKITNGDIKVPFK</sequence>
<dbReference type="GO" id="GO:0005886">
    <property type="term" value="C:plasma membrane"/>
    <property type="evidence" value="ECO:0007669"/>
    <property type="project" value="UniProtKB-SubCell"/>
</dbReference>
<evidence type="ECO:0000256" key="1">
    <source>
        <dbReference type="ARBA" id="ARBA00004193"/>
    </source>
</evidence>
<dbReference type="InterPro" id="IPR028082">
    <property type="entry name" value="Peripla_BP_I"/>
</dbReference>
<evidence type="ECO:0000313" key="8">
    <source>
        <dbReference type="EMBL" id="OXM14584.1"/>
    </source>
</evidence>
<dbReference type="InterPro" id="IPR003760">
    <property type="entry name" value="PnrA-like"/>
</dbReference>
<evidence type="ECO:0000256" key="4">
    <source>
        <dbReference type="ARBA" id="ARBA00022729"/>
    </source>
</evidence>
<gene>
    <name evidence="8" type="ORF">CGZ75_16785</name>
</gene>
<evidence type="ECO:0000259" key="7">
    <source>
        <dbReference type="Pfam" id="PF02608"/>
    </source>
</evidence>
<name>A0A229NXU4_9BACL</name>
<dbReference type="RefSeq" id="WP_089525401.1">
    <property type="nucleotide sequence ID" value="NZ_NMUQ01000002.1"/>
</dbReference>
<protein>
    <submittedName>
        <fullName evidence="8">BMP family ABC transporter substrate-binding protein</fullName>
    </submittedName>
</protein>
<dbReference type="Gene3D" id="3.40.50.2300">
    <property type="match status" value="2"/>
</dbReference>